<proteinExistence type="predicted"/>
<sequence length="202" mass="22308">MSSSLVEAAAGLPEKVLMVCKWLGTGSAGYGGYKASEYFFPIDNEEFRENLEDWESTLQSWEKLKNYLEGMHKGPVPRAFVLVTFCGIGCLCIHQVLQMVVAQVVLKEVVLIQAMFVLHETGRASLSLPSSSCRSVVQMPEGGTPFWIQFPDQNYTLVFCLRGVGKSILVLDHVALTPDRAWGLFSPSLHSHCGLCSQADTF</sequence>
<dbReference type="Proteomes" id="UP000516314">
    <property type="component" value="Chromosome 4"/>
</dbReference>
<name>A0A7G2F2J0_ARATH</name>
<dbReference type="EMBL" id="LR881469">
    <property type="protein sequence ID" value="CAD5329718.1"/>
    <property type="molecule type" value="Genomic_DNA"/>
</dbReference>
<reference evidence="1 2" key="1">
    <citation type="submission" date="2020-09" db="EMBL/GenBank/DDBJ databases">
        <authorList>
            <person name="Ashkenazy H."/>
        </authorList>
    </citation>
    <scope>NUCLEOTIDE SEQUENCE [LARGE SCALE GENOMIC DNA]</scope>
    <source>
        <strain evidence="2">cv. Cdm-0</strain>
    </source>
</reference>
<evidence type="ECO:0000313" key="1">
    <source>
        <dbReference type="EMBL" id="CAD5329718.1"/>
    </source>
</evidence>
<evidence type="ECO:0000313" key="2">
    <source>
        <dbReference type="Proteomes" id="UP000516314"/>
    </source>
</evidence>
<organism evidence="1 2">
    <name type="scientific">Arabidopsis thaliana</name>
    <name type="common">Mouse-ear cress</name>
    <dbReference type="NCBI Taxonomy" id="3702"/>
    <lineage>
        <taxon>Eukaryota</taxon>
        <taxon>Viridiplantae</taxon>
        <taxon>Streptophyta</taxon>
        <taxon>Embryophyta</taxon>
        <taxon>Tracheophyta</taxon>
        <taxon>Spermatophyta</taxon>
        <taxon>Magnoliopsida</taxon>
        <taxon>eudicotyledons</taxon>
        <taxon>Gunneridae</taxon>
        <taxon>Pentapetalae</taxon>
        <taxon>rosids</taxon>
        <taxon>malvids</taxon>
        <taxon>Brassicales</taxon>
        <taxon>Brassicaceae</taxon>
        <taxon>Camelineae</taxon>
        <taxon>Arabidopsis</taxon>
    </lineage>
</organism>
<accession>A0A7G2F2J0</accession>
<gene>
    <name evidence="1" type="ORF">AT9943_LOCUS17296</name>
</gene>
<protein>
    <submittedName>
        <fullName evidence="1">(thale cress) hypothetical protein</fullName>
    </submittedName>
</protein>
<dbReference type="AlphaFoldDB" id="A0A7G2F2J0"/>